<sequence>MALVSRGMHLSVLSFFLLWAQALTLKNLNFTISEEKNQGVIGNIAKDAGLELREQGKKSNFRVLENSAPHLIDVDPESGLLFIKQRIDRETLCKRNPKCQLSMEVFANDKEIYMIKVDIQDINDNAPSFPSDQIDIDISENAAPGTRFPLAAAYDPDTRENGLKTYQITRDDYSIFSLDVKSRGDGTKFPELVVQRSLDREERSHHTLIITATDGGEYPKSGTMQINVKVIDSNDNSPVFEQSSYVVEIPENSPPGTVLIDLNATDPDEGSNGQVTYSLSFYGSDRIKELFSIDPKTGVIKIQGKIDYEENPIIEIDVQAKDQGPNPVPGHCKVTVKVLDRNDNWPSIGFVAVRQGAVSEAAPPGTVIALVRVTDKDSGRNGQLQCRILGNVPFRLEENSDNFYTVVTDRPLDREVKDEYNITIMAKDNGNPPLNATKSFTVKILDENDNAPRFTKMVYLLQVPENNIPGEYLGSVLAHDPDLGQNGTVSYSLLPSNVSEESITTYVNIKPTDGAIYALRSFNYEQTKYFDFKVQAKDSGNPHLESNTTVRVSVLDVNDNIPVIVLPLLQNDTAEIHVPRNVGVGHVITTVRAVDNDFGESGRLTYEISDGNEEHLFEIDSVTGEVRTAQPLWEEVSSVVELIIKVTDHGKPTLSAMAKLVVKAYSGPLPEGEPRINAEQHGWDVSLPLIVTLSVISVMLLAAMIAVAVKCKRENKEIRTYNCRIAEYSHPQLGKGKKKKINKNDIMLVQSEVEERDTMNVMNVVSSPSLATSPMYFDYQTRLPLSSPRSEVMYLKPTANNLSVPQGHVGCHTSFTGPVTSTTETPVNRMSIIQTDNFPTEPNYMGSRQQFVQSSSTFKDPERVSLRDSGHGDSDQADSDQDTNKGSCCDMSAKEALKMKATGLKPQPLEQEEDCVNCTDECRVLGHSDRCWMPQFPAPGMAQAEGLDYRTNLFVPAGMEAVVSEPESYEATGNTSGKKTFCTFGKERREHAVLVANVKPYLKGKRALSPLLQEVPSASCSPTKGTKGVADGAEVNPSTSHYEGPNGLYTSPGKQSRDQGYCALAGSDPVAKVLLEARSRISQETANQPDGALEHGGGEPSRGGMDAEQVVRDIDKLLQDCRGNEAAVVRK</sequence>
<organism evidence="1 2">
    <name type="scientific">Pangasius djambal</name>
    <dbReference type="NCBI Taxonomy" id="1691987"/>
    <lineage>
        <taxon>Eukaryota</taxon>
        <taxon>Metazoa</taxon>
        <taxon>Chordata</taxon>
        <taxon>Craniata</taxon>
        <taxon>Vertebrata</taxon>
        <taxon>Euteleostomi</taxon>
        <taxon>Actinopterygii</taxon>
        <taxon>Neopterygii</taxon>
        <taxon>Teleostei</taxon>
        <taxon>Ostariophysi</taxon>
        <taxon>Siluriformes</taxon>
        <taxon>Pangasiidae</taxon>
        <taxon>Pangasius</taxon>
    </lineage>
</organism>
<proteinExistence type="predicted"/>
<protein>
    <submittedName>
        <fullName evidence="1">Uncharacterized protein</fullName>
    </submittedName>
</protein>
<evidence type="ECO:0000313" key="1">
    <source>
        <dbReference type="EMBL" id="MCJ8737958.1"/>
    </source>
</evidence>
<keyword evidence="2" id="KW-1185">Reference proteome</keyword>
<gene>
    <name evidence="1" type="ORF">PDJAM_G00030050</name>
</gene>
<dbReference type="Proteomes" id="UP000830395">
    <property type="component" value="Chromosome 11"/>
</dbReference>
<name>A0ACC5YQZ2_9TELE</name>
<accession>A0ACC5YQZ2</accession>
<comment type="caution">
    <text evidence="1">The sequence shown here is derived from an EMBL/GenBank/DDBJ whole genome shotgun (WGS) entry which is preliminary data.</text>
</comment>
<dbReference type="EMBL" id="CM040985">
    <property type="protein sequence ID" value="MCJ8737958.1"/>
    <property type="molecule type" value="Genomic_DNA"/>
</dbReference>
<evidence type="ECO:0000313" key="2">
    <source>
        <dbReference type="Proteomes" id="UP000830395"/>
    </source>
</evidence>
<reference evidence="1" key="1">
    <citation type="submission" date="2020-02" db="EMBL/GenBank/DDBJ databases">
        <title>Genome sequencing of the panga catfish, Pangasius djambal.</title>
        <authorList>
            <person name="Wen M."/>
            <person name="Zahm M."/>
            <person name="Roques C."/>
            <person name="Cabau C."/>
            <person name="Klopp C."/>
            <person name="Donnadieu C."/>
            <person name="Jouanno E."/>
            <person name="Avarre J.-C."/>
            <person name="Campet M."/>
            <person name="Ha T."/>
            <person name="Dugue R."/>
            <person name="Lampietro C."/>
            <person name="Louis A."/>
            <person name="Herpin A."/>
            <person name="Echchiki A."/>
            <person name="Berthelot C."/>
            <person name="Parey E."/>
            <person name="Roest-Crollius H."/>
            <person name="Braasch I."/>
            <person name="Postlethwait J.H."/>
            <person name="Bobe J."/>
            <person name="Montfort J."/>
            <person name="Bouchez O."/>
            <person name="Begum T."/>
            <person name="Schartl M."/>
            <person name="Gustiano R."/>
            <person name="Guiguen Y."/>
        </authorList>
    </citation>
    <scope>NUCLEOTIDE SEQUENCE</scope>
    <source>
        <strain evidence="1">Pdj_M5554</strain>
    </source>
</reference>